<feature type="domain" description="N-acetyltransferase" evidence="3">
    <location>
        <begin position="1"/>
        <end position="165"/>
    </location>
</feature>
<sequence>MEKKILEPTDAETYRNFRLEALLNHPEAFSSSYEEEKEFSLESFERRLNDDHSFTFGMFDNGQLMGIVTLVLENRLKLQHRAKIVGMYVEPAKRRSGIGKQLMLEAIKKAKESKGVEQIYLSVISNNEPARQLYSSLGFETYGTDQRALKVGNRYLDDELMMLFV</sequence>
<dbReference type="Gene3D" id="3.40.630.30">
    <property type="match status" value="1"/>
</dbReference>
<keyword evidence="5" id="KW-1185">Reference proteome</keyword>
<comment type="caution">
    <text evidence="4">The sequence shown here is derived from an EMBL/GenBank/DDBJ whole genome shotgun (WGS) entry which is preliminary data.</text>
</comment>
<dbReference type="PROSITE" id="PS51186">
    <property type="entry name" value="GNAT"/>
    <property type="match status" value="1"/>
</dbReference>
<evidence type="ECO:0000313" key="4">
    <source>
        <dbReference type="EMBL" id="MFC5653600.1"/>
    </source>
</evidence>
<dbReference type="CDD" id="cd04301">
    <property type="entry name" value="NAT_SF"/>
    <property type="match status" value="1"/>
</dbReference>
<dbReference type="EMBL" id="JBHSOW010000130">
    <property type="protein sequence ID" value="MFC5653600.1"/>
    <property type="molecule type" value="Genomic_DNA"/>
</dbReference>
<organism evidence="4 5">
    <name type="scientific">Paenibacillus solisilvae</name>
    <dbReference type="NCBI Taxonomy" id="2486751"/>
    <lineage>
        <taxon>Bacteria</taxon>
        <taxon>Bacillati</taxon>
        <taxon>Bacillota</taxon>
        <taxon>Bacilli</taxon>
        <taxon>Bacillales</taxon>
        <taxon>Paenibacillaceae</taxon>
        <taxon>Paenibacillus</taxon>
    </lineage>
</organism>
<reference evidence="5" key="1">
    <citation type="journal article" date="2019" name="Int. J. Syst. Evol. Microbiol.">
        <title>The Global Catalogue of Microorganisms (GCM) 10K type strain sequencing project: providing services to taxonomists for standard genome sequencing and annotation.</title>
        <authorList>
            <consortium name="The Broad Institute Genomics Platform"/>
            <consortium name="The Broad Institute Genome Sequencing Center for Infectious Disease"/>
            <person name="Wu L."/>
            <person name="Ma J."/>
        </authorList>
    </citation>
    <scope>NUCLEOTIDE SEQUENCE [LARGE SCALE GENOMIC DNA]</scope>
    <source>
        <strain evidence="5">CGMCC 1.3240</strain>
    </source>
</reference>
<evidence type="ECO:0000259" key="3">
    <source>
        <dbReference type="PROSITE" id="PS51186"/>
    </source>
</evidence>
<dbReference type="PANTHER" id="PTHR43877">
    <property type="entry name" value="AMINOALKYLPHOSPHONATE N-ACETYLTRANSFERASE-RELATED-RELATED"/>
    <property type="match status" value="1"/>
</dbReference>
<evidence type="ECO:0000313" key="5">
    <source>
        <dbReference type="Proteomes" id="UP001596047"/>
    </source>
</evidence>
<accession>A0ABW0W6U6</accession>
<evidence type="ECO:0000256" key="1">
    <source>
        <dbReference type="ARBA" id="ARBA00022679"/>
    </source>
</evidence>
<keyword evidence="2 4" id="KW-0012">Acyltransferase</keyword>
<dbReference type="InterPro" id="IPR016181">
    <property type="entry name" value="Acyl_CoA_acyltransferase"/>
</dbReference>
<name>A0ABW0W6U6_9BACL</name>
<dbReference type="InterPro" id="IPR050832">
    <property type="entry name" value="Bact_Acetyltransf"/>
</dbReference>
<dbReference type="SUPFAM" id="SSF55729">
    <property type="entry name" value="Acyl-CoA N-acyltransferases (Nat)"/>
    <property type="match status" value="1"/>
</dbReference>
<evidence type="ECO:0000256" key="2">
    <source>
        <dbReference type="ARBA" id="ARBA00023315"/>
    </source>
</evidence>
<gene>
    <name evidence="4" type="ORF">ACFPYJ_31670</name>
</gene>
<dbReference type="InterPro" id="IPR000182">
    <property type="entry name" value="GNAT_dom"/>
</dbReference>
<proteinExistence type="predicted"/>
<keyword evidence="1 4" id="KW-0808">Transferase</keyword>
<dbReference type="PANTHER" id="PTHR43877:SF2">
    <property type="entry name" value="AMINOALKYLPHOSPHONATE N-ACETYLTRANSFERASE-RELATED"/>
    <property type="match status" value="1"/>
</dbReference>
<dbReference type="Proteomes" id="UP001596047">
    <property type="component" value="Unassembled WGS sequence"/>
</dbReference>
<dbReference type="GO" id="GO:0016746">
    <property type="term" value="F:acyltransferase activity"/>
    <property type="evidence" value="ECO:0007669"/>
    <property type="project" value="UniProtKB-KW"/>
</dbReference>
<dbReference type="Pfam" id="PF00583">
    <property type="entry name" value="Acetyltransf_1"/>
    <property type="match status" value="1"/>
</dbReference>
<dbReference type="RefSeq" id="WP_379192323.1">
    <property type="nucleotide sequence ID" value="NZ_JBHSOW010000130.1"/>
</dbReference>
<dbReference type="EC" id="2.3.-.-" evidence="4"/>
<protein>
    <submittedName>
        <fullName evidence="4">GNAT family N-acetyltransferase</fullName>
        <ecNumber evidence="4">2.3.-.-</ecNumber>
    </submittedName>
</protein>